<evidence type="ECO:0000313" key="2">
    <source>
        <dbReference type="EMBL" id="GAA0723131.1"/>
    </source>
</evidence>
<evidence type="ECO:0000256" key="1">
    <source>
        <dbReference type="SAM" id="MobiDB-lite"/>
    </source>
</evidence>
<feature type="compositionally biased region" description="Basic and acidic residues" evidence="1">
    <location>
        <begin position="51"/>
        <end position="62"/>
    </location>
</feature>
<feature type="region of interest" description="Disordered" evidence="1">
    <location>
        <begin position="1"/>
        <end position="64"/>
    </location>
</feature>
<protein>
    <recommendedName>
        <fullName evidence="4">AlpA family transcriptional regulator</fullName>
    </recommendedName>
</protein>
<evidence type="ECO:0000313" key="3">
    <source>
        <dbReference type="Proteomes" id="UP001501523"/>
    </source>
</evidence>
<comment type="caution">
    <text evidence="2">The sequence shown here is derived from an EMBL/GenBank/DDBJ whole genome shotgun (WGS) entry which is preliminary data.</text>
</comment>
<reference evidence="2 3" key="1">
    <citation type="journal article" date="2019" name="Int. J. Syst. Evol. Microbiol.">
        <title>The Global Catalogue of Microorganisms (GCM) 10K type strain sequencing project: providing services to taxonomists for standard genome sequencing and annotation.</title>
        <authorList>
            <consortium name="The Broad Institute Genomics Platform"/>
            <consortium name="The Broad Institute Genome Sequencing Center for Infectious Disease"/>
            <person name="Wu L."/>
            <person name="Ma J."/>
        </authorList>
    </citation>
    <scope>NUCLEOTIDE SEQUENCE [LARGE SCALE GENOMIC DNA]</scope>
    <source>
        <strain evidence="2 3">JCM 15421</strain>
    </source>
</reference>
<organism evidence="2 3">
    <name type="scientific">Dokdonella soli</name>
    <dbReference type="NCBI Taxonomy" id="529810"/>
    <lineage>
        <taxon>Bacteria</taxon>
        <taxon>Pseudomonadati</taxon>
        <taxon>Pseudomonadota</taxon>
        <taxon>Gammaproteobacteria</taxon>
        <taxon>Lysobacterales</taxon>
        <taxon>Rhodanobacteraceae</taxon>
        <taxon>Dokdonella</taxon>
    </lineage>
</organism>
<dbReference type="EMBL" id="BAAAEU010000025">
    <property type="protein sequence ID" value="GAA0723131.1"/>
    <property type="molecule type" value="Genomic_DNA"/>
</dbReference>
<dbReference type="Proteomes" id="UP001501523">
    <property type="component" value="Unassembled WGS sequence"/>
</dbReference>
<dbReference type="PANTHER" id="PTHR36154">
    <property type="entry name" value="DNA-BINDING TRANSCRIPTIONAL ACTIVATOR ALPA"/>
    <property type="match status" value="1"/>
</dbReference>
<dbReference type="InterPro" id="IPR010260">
    <property type="entry name" value="AlpA"/>
</dbReference>
<sequence length="125" mass="13553">MQPTFPATPRQIPLGLNADSATPGETAPSGSDAVPSRPARSGRRAASVDGHGPDRFMRRPEVQRATGLSRSSLYRLIAEKDFPPAIRLSMNTVAWLESEVNAWIGARIAASRTQAARTSMRNVRK</sequence>
<accession>A0ABN1IX23</accession>
<dbReference type="RefSeq" id="WP_343793556.1">
    <property type="nucleotide sequence ID" value="NZ_BAAAEU010000025.1"/>
</dbReference>
<dbReference type="Pfam" id="PF05930">
    <property type="entry name" value="Phage_AlpA"/>
    <property type="match status" value="1"/>
</dbReference>
<dbReference type="PANTHER" id="PTHR36154:SF1">
    <property type="entry name" value="DNA-BINDING TRANSCRIPTIONAL ACTIVATOR ALPA"/>
    <property type="match status" value="1"/>
</dbReference>
<evidence type="ECO:0008006" key="4">
    <source>
        <dbReference type="Google" id="ProtNLM"/>
    </source>
</evidence>
<proteinExistence type="predicted"/>
<keyword evidence="3" id="KW-1185">Reference proteome</keyword>
<dbReference type="Gene3D" id="1.10.238.160">
    <property type="match status" value="1"/>
</dbReference>
<dbReference type="InterPro" id="IPR052931">
    <property type="entry name" value="Prophage_regulatory_activator"/>
</dbReference>
<name>A0ABN1IX23_9GAMM</name>
<gene>
    <name evidence="2" type="ORF">GCM10009105_34860</name>
</gene>
<feature type="compositionally biased region" description="Low complexity" evidence="1">
    <location>
        <begin position="33"/>
        <end position="48"/>
    </location>
</feature>